<accession>A0A090ME35</accession>
<dbReference type="EMBL" id="HG320289">
    <property type="protein sequence ID" value="CEG05912.1"/>
    <property type="molecule type" value="Genomic_DNA"/>
</dbReference>
<organism evidence="2">
    <name type="scientific">Fusarium clavum</name>
    <dbReference type="NCBI Taxonomy" id="2594811"/>
    <lineage>
        <taxon>Eukaryota</taxon>
        <taxon>Fungi</taxon>
        <taxon>Dikarya</taxon>
        <taxon>Ascomycota</taxon>
        <taxon>Pezizomycotina</taxon>
        <taxon>Sordariomycetes</taxon>
        <taxon>Hypocreomycetidae</taxon>
        <taxon>Hypocreales</taxon>
        <taxon>Nectriaceae</taxon>
        <taxon>Fusarium</taxon>
        <taxon>Fusarium incarnatum-equiseti species complex</taxon>
    </lineage>
</organism>
<dbReference type="AlphaFoldDB" id="A0A090ME35"/>
<sequence>MLKVPDSYIPYAIVTFLAILISWSQFSQPQDLLNPRKAFEFSNIPRLRRYMENSQSLEILAAGARRFVGKPYRLFCEWGELTILPPQMIDEIKNDKRFDFGAAASDVSWRHSYLYEWPYIV</sequence>
<dbReference type="EMBL" id="CBMI010003633">
    <property type="protein sequence ID" value="CEG05324.1"/>
    <property type="molecule type" value="Genomic_DNA"/>
</dbReference>
<keyword evidence="1" id="KW-0812">Transmembrane</keyword>
<reference evidence="2" key="1">
    <citation type="submission" date="2013-05" db="EMBL/GenBank/DDBJ databases">
        <title>Draft genome sequences of six wheat associated Fusarium spp. isolates.</title>
        <authorList>
            <person name="Moolhuijzen P.M."/>
            <person name="Manners J.M."/>
            <person name="Wilcox S."/>
            <person name="Bellgard M.I."/>
            <person name="Gardiner D.M."/>
        </authorList>
    </citation>
    <scope>NUCLEOTIDE SEQUENCE</scope>
    <source>
        <strain evidence="2">CS3069</strain>
    </source>
</reference>
<protein>
    <submittedName>
        <fullName evidence="2">WGS project CBMI000000000 data, contig CS3069_c003635</fullName>
    </submittedName>
</protein>
<gene>
    <name evidence="2" type="ORF">BN850_0108300</name>
</gene>
<proteinExistence type="predicted"/>
<keyword evidence="1" id="KW-1133">Transmembrane helix</keyword>
<name>A0A090ME35_9HYPO</name>
<evidence type="ECO:0000256" key="1">
    <source>
        <dbReference type="SAM" id="Phobius"/>
    </source>
</evidence>
<feature type="transmembrane region" description="Helical" evidence="1">
    <location>
        <begin position="7"/>
        <end position="26"/>
    </location>
</feature>
<keyword evidence="1" id="KW-0472">Membrane</keyword>
<evidence type="ECO:0000313" key="2">
    <source>
        <dbReference type="EMBL" id="CEG05324.1"/>
    </source>
</evidence>